<keyword evidence="2" id="KW-1185">Reference proteome</keyword>
<dbReference type="AlphaFoldDB" id="A0A7J6U0Q5"/>
<comment type="caution">
    <text evidence="1">The sequence shown here is derived from an EMBL/GenBank/DDBJ whole genome shotgun (WGS) entry which is preliminary data.</text>
</comment>
<name>A0A7J6U0Q5_PEROL</name>
<protein>
    <submittedName>
        <fullName evidence="1">Uncharacterized protein</fullName>
    </submittedName>
</protein>
<feature type="non-terminal residue" evidence="1">
    <location>
        <position position="1"/>
    </location>
</feature>
<evidence type="ECO:0000313" key="2">
    <source>
        <dbReference type="Proteomes" id="UP000553632"/>
    </source>
</evidence>
<proteinExistence type="predicted"/>
<dbReference type="EMBL" id="JABANO010007214">
    <property type="protein sequence ID" value="KAF4750470.1"/>
    <property type="molecule type" value="Genomic_DNA"/>
</dbReference>
<dbReference type="Proteomes" id="UP000553632">
    <property type="component" value="Unassembled WGS sequence"/>
</dbReference>
<organism evidence="1 2">
    <name type="scientific">Perkinsus olseni</name>
    <name type="common">Perkinsus atlanticus</name>
    <dbReference type="NCBI Taxonomy" id="32597"/>
    <lineage>
        <taxon>Eukaryota</taxon>
        <taxon>Sar</taxon>
        <taxon>Alveolata</taxon>
        <taxon>Perkinsozoa</taxon>
        <taxon>Perkinsea</taxon>
        <taxon>Perkinsida</taxon>
        <taxon>Perkinsidae</taxon>
        <taxon>Perkinsus</taxon>
    </lineage>
</organism>
<sequence length="66" mass="7396">GCEDVRPRSEVSSAGHVNFRSYFPYFDLGRVSRPDRWLRSGWSPSWLGAHRRGCPTTIGSAASRAE</sequence>
<feature type="non-terminal residue" evidence="1">
    <location>
        <position position="66"/>
    </location>
</feature>
<evidence type="ECO:0000313" key="1">
    <source>
        <dbReference type="EMBL" id="KAF4750470.1"/>
    </source>
</evidence>
<reference evidence="1 2" key="1">
    <citation type="submission" date="2020-04" db="EMBL/GenBank/DDBJ databases">
        <title>Perkinsus olseni comparative genomics.</title>
        <authorList>
            <person name="Bogema D.R."/>
        </authorList>
    </citation>
    <scope>NUCLEOTIDE SEQUENCE [LARGE SCALE GENOMIC DNA]</scope>
    <source>
        <strain evidence="1 2">ATCC PRA-207</strain>
    </source>
</reference>
<accession>A0A7J6U0Q5</accession>
<gene>
    <name evidence="1" type="ORF">FOZ63_030149</name>
</gene>